<feature type="compositionally biased region" description="Low complexity" evidence="1">
    <location>
        <begin position="1803"/>
        <end position="1828"/>
    </location>
</feature>
<feature type="region of interest" description="Disordered" evidence="1">
    <location>
        <begin position="1214"/>
        <end position="1235"/>
    </location>
</feature>
<feature type="compositionally biased region" description="Polar residues" evidence="1">
    <location>
        <begin position="1761"/>
        <end position="1772"/>
    </location>
</feature>
<reference evidence="2" key="1">
    <citation type="submission" date="2015-03" db="EMBL/GenBank/DDBJ databases">
        <title>Wuchereria bancrofti Genome Sequencing Papua New Guinea Strain.</title>
        <authorList>
            <person name="Small S.T."/>
            <person name="Serre D."/>
            <person name="Zimmerman P.A."/>
        </authorList>
    </citation>
    <scope>NUCLEOTIDE SEQUENCE [LARGE SCALE GENOMIC DNA]</scope>
    <source>
        <strain evidence="2">pt0022</strain>
    </source>
</reference>
<sequence length="1999" mass="225341">MTLSSSGMYHRRWASASNDGNSTTTRRSGNVTQAITPHTYGTSWNSIRWNKPLESNGGTIGGRYCSRSMPFFESLSKDYSTPPLGHIGLQSASKNNIELKNSGPYIRERSVRFGDSVLSVMNDKTSRRTSPRLPWLPDNLTNRKNTTYNKVTRNLRESSFNANSRWTSPSLSSARSFQSGMRSTVPASSSSATISLHDKTFLSNTSQTINNNHGNATLKTADRPWRRRMADAARLRIVHGDEIGGAVHSTLTTMRARRSSIPNGRNCTSNNGSDELRNTLNALKNYIDEQTTGFYRQNNRFSARNSPIFTDKLSFDNSMISFKQHTHNRGFYSNRWNSGRFSEYMSRSYSPVRPRTNAFNTKLSKYNSISTDMLLRPLRFNDNNLHENVNSIDPVVRNLTIPESICERESNSRLLSSKERTLRYQSRQRKLEIETNSSSDNEQQIDTRKRKLRKRLRKKCNDDDKSESKQLLRSAEKRMIITDNEISVKIDIQKDSANEMKEIKCDEILDSLKITFSTKCNERSKLKVIPTKYDKAQSEESDKERKDKLIKILSFVKRKKSTKKCNNATICINHKKEAKNVVKGNKSMECKKTPSIGMQTISNIDMKSANQREISSSSSSSYSEQLSTFSLLSTAAAVSPSLNSSNRNTNMDISVDNFSKTSKKRYDNDNDDDDLANFNSSEEVQRSKSKSPAPVPGIWSGPNYHEINISHNKRLQRDETYSNEKVFGIITKKCISYAIPAVTIRTIKSKSRQPVEITLSYTFRPLIANNEKICFNQKYFRIIKIDKKLLAIINATINVDAMFTSRTQSMEEGTFEIIKMKRKHRPCSVTVKEPSMRVITVHESIFKRSDEQNSCRAQVTVLTSSVADVNFSRCLKHVQITYPKRFPASIENIPQQAYIVEENNMGQKISNEVNCASNQLLPLKLYTDEALSENDELIFSDRSLLGKYAKYKYEKVKRMRSEPAEFNSRESSYPMAASELMRACAVRILEPTRQIPYITAPSRSRLGSVEVETISSPIRMYGEKLLPTNYRKLKNSSIERSERSMSLTKPSFEFDIPLSPFEQTLQNQAFQLRRISTICDNDNDGGDSNNPVVQNSSTIDKTMQIPVYDHSRYPSVEGSSLTSNFTAAVAAAAQPRHERYAAHIPVTRIDGNGRQSTTSIDSHNSGVIGSEVAATLQLDQMIDQTRYKYHQHRNKFKEAIDYLDQIFEDLKKEGDQIDNTQRSREMTSSKETSKNDKDFVNVTTSSVKLKQCNGNIKPTAVNIASLEERNLRQIPVTTTNRHSLYASKPRVVEKHCLQEKAASFEQTSSGDIEISETIVLPSQNRKLKGERMDFTRKWLTGDIKSWITVQPKPDLILDGVEEEPDIDEQSLGSCSAEVAAINSVVRKKKKIRDVPDLIQNVASSKGKYVRYSNANQIDPLTHKSSDNRYHQQISPIKPLPVKAQVTFNFPTGSIGNLNNFNNFSQSFHDNNVWTSNCDLNSNKISIQRIPSHRQVSEQRHYDFGAASWQSTSQDPLSSAKSEEIQLSARKTGAFTPLQPPSIVMMRGSVASLPDSSKTLQNTDPNVTIDALVAELELNTDQTSIANKRRSFPTGNEFFVRHTNNCVKPISSQQMEQSNSIQSFAKTKSEYNIARKQQPQKLKDSFNEMTNMLQSVISDVTTSNELYRGRKYVQTGLKGSAVLSPFETINQEKLNPSKVEAMQSLFENKQHAKVWRRNISKNNSGNVQLAANVKDDENYCEINDFVVPRQEPIPVYSKPLGKQSSSKIRPTFQSKRRLPPVVTPLRSEFIPAFPVTHPPPRPPGSTNSSQTGGYYSSGSSLGAQSSYASPNNHSLITQSPGGNRGPPILGKQLISSRTASLDEDDDGFYDNIQIDEKRSSYSSEVDNMSTCSHRILSTTATKPPEVVKTSKRIGQFLRKITVSKPQISAASLVSLNKITNEIIPAKPIPLMKSNSLNHCQGNKLIMENMNTSISSMVVEKRGGLGQRLKNSIFGSKKRLN</sequence>
<feature type="compositionally biased region" description="Polar residues" evidence="1">
    <location>
        <begin position="1829"/>
        <end position="1840"/>
    </location>
</feature>
<feature type="region of interest" description="Disordered" evidence="1">
    <location>
        <begin position="1753"/>
        <end position="1849"/>
    </location>
</feature>
<name>A0AAF5Q1P0_WUCBA</name>
<protein>
    <submittedName>
        <fullName evidence="3">Uncharacterized protein</fullName>
    </submittedName>
</protein>
<evidence type="ECO:0000313" key="2">
    <source>
        <dbReference type="Proteomes" id="UP000093561"/>
    </source>
</evidence>
<feature type="region of interest" description="Disordered" evidence="1">
    <location>
        <begin position="432"/>
        <end position="471"/>
    </location>
</feature>
<feature type="compositionally biased region" description="Basic residues" evidence="1">
    <location>
        <begin position="448"/>
        <end position="458"/>
    </location>
</feature>
<proteinExistence type="predicted"/>
<feature type="compositionally biased region" description="Polar residues" evidence="1">
    <location>
        <begin position="15"/>
        <end position="32"/>
    </location>
</feature>
<dbReference type="WBParaSite" id="mrna-Wban_08756">
    <property type="protein sequence ID" value="mrna-Wban_08756"/>
    <property type="gene ID" value="Wban_08756"/>
</dbReference>
<feature type="region of interest" description="Disordered" evidence="1">
    <location>
        <begin position="661"/>
        <end position="697"/>
    </location>
</feature>
<accession>A0AAF5Q1P0</accession>
<dbReference type="Proteomes" id="UP000093561">
    <property type="component" value="Unassembled WGS sequence"/>
</dbReference>
<evidence type="ECO:0000313" key="3">
    <source>
        <dbReference type="WBParaSite" id="mrna-Wban_08756"/>
    </source>
</evidence>
<organism evidence="2 3">
    <name type="scientific">Wuchereria bancrofti</name>
    <dbReference type="NCBI Taxonomy" id="6293"/>
    <lineage>
        <taxon>Eukaryota</taxon>
        <taxon>Metazoa</taxon>
        <taxon>Ecdysozoa</taxon>
        <taxon>Nematoda</taxon>
        <taxon>Chromadorea</taxon>
        <taxon>Rhabditida</taxon>
        <taxon>Spirurina</taxon>
        <taxon>Spiruromorpha</taxon>
        <taxon>Filarioidea</taxon>
        <taxon>Onchocercidae</taxon>
        <taxon>Wuchereria</taxon>
    </lineage>
</organism>
<evidence type="ECO:0000256" key="1">
    <source>
        <dbReference type="SAM" id="MobiDB-lite"/>
    </source>
</evidence>
<feature type="region of interest" description="Disordered" evidence="1">
    <location>
        <begin position="1"/>
        <end position="32"/>
    </location>
</feature>
<feature type="compositionally biased region" description="Polar residues" evidence="1">
    <location>
        <begin position="434"/>
        <end position="444"/>
    </location>
</feature>
<feature type="compositionally biased region" description="Basic and acidic residues" evidence="1">
    <location>
        <begin position="459"/>
        <end position="471"/>
    </location>
</feature>
<reference evidence="2" key="2">
    <citation type="journal article" date="2016" name="Mol. Ecol.">
        <title>Population genomics of the filarial nematode parasite Wuchereria bancrofti from mosquitoes.</title>
        <authorList>
            <person name="Small S.T."/>
            <person name="Reimer L.J."/>
            <person name="Tisch D.J."/>
            <person name="King C.L."/>
            <person name="Christensen B.M."/>
            <person name="Siba P.M."/>
            <person name="Kazura J.W."/>
            <person name="Serre D."/>
            <person name="Zimmerman P.A."/>
        </authorList>
    </citation>
    <scope>NUCLEOTIDE SEQUENCE</scope>
    <source>
        <strain evidence="2">pt0022</strain>
    </source>
</reference>
<reference evidence="3" key="3">
    <citation type="submission" date="2024-02" db="UniProtKB">
        <authorList>
            <consortium name="WormBaseParasite"/>
        </authorList>
    </citation>
    <scope>IDENTIFICATION</scope>
    <source>
        <strain evidence="3">pt0022</strain>
    </source>
</reference>